<evidence type="ECO:0000259" key="7">
    <source>
        <dbReference type="PROSITE" id="PS50089"/>
    </source>
</evidence>
<dbReference type="EMBL" id="JAPFRF010000008">
    <property type="protein sequence ID" value="KAJ7324878.1"/>
    <property type="molecule type" value="Genomic_DNA"/>
</dbReference>
<keyword evidence="6" id="KW-0812">Transmembrane</keyword>
<dbReference type="PROSITE" id="PS00518">
    <property type="entry name" value="ZF_RING_1"/>
    <property type="match status" value="1"/>
</dbReference>
<dbReference type="GO" id="GO:0016567">
    <property type="term" value="P:protein ubiquitination"/>
    <property type="evidence" value="ECO:0007669"/>
    <property type="project" value="TreeGrafter"/>
</dbReference>
<dbReference type="InterPro" id="IPR051435">
    <property type="entry name" value="RING_finger_E3_ubiq-ligases"/>
</dbReference>
<dbReference type="Gene3D" id="3.30.40.10">
    <property type="entry name" value="Zinc/RING finger domain, C3HC4 (zinc finger)"/>
    <property type="match status" value="1"/>
</dbReference>
<name>A0A9Q0XS91_9SAUR</name>
<keyword evidence="2 4" id="KW-0863">Zinc-finger</keyword>
<keyword evidence="1" id="KW-0479">Metal-binding</keyword>
<reference evidence="8" key="1">
    <citation type="journal article" date="2023" name="DNA Res.">
        <title>Chromosome-level genome assembly of Phrynocephalus forsythii using third-generation DNA sequencing and Hi-C analysis.</title>
        <authorList>
            <person name="Qi Y."/>
            <person name="Zhao W."/>
            <person name="Zhao Y."/>
            <person name="Niu C."/>
            <person name="Cao S."/>
            <person name="Zhang Y."/>
        </authorList>
    </citation>
    <scope>NUCLEOTIDE SEQUENCE</scope>
    <source>
        <tissue evidence="8">Muscle</tissue>
    </source>
</reference>
<evidence type="ECO:0000256" key="2">
    <source>
        <dbReference type="ARBA" id="ARBA00022771"/>
    </source>
</evidence>
<dbReference type="GO" id="GO:0061630">
    <property type="term" value="F:ubiquitin protein ligase activity"/>
    <property type="evidence" value="ECO:0007669"/>
    <property type="project" value="TreeGrafter"/>
</dbReference>
<sequence length="277" mass="29216">MAEETAAPSQGGGGAGSLARGAPRRPDDETASPALSSEEQECRICYNPFDPEARAPKMLECLHTFCLACLKQMCRHQARRVGGGAGAGGALDVSLACPLCRHRTALSEDRLRLLPVNRKLLPPPPERLQVLPLAEASSRPILQRPLPAPGGQRRESPTRAPAAAAAACYAPEPPPPPPPSRSQEVRTVRCVCLVFTFFSLMVVSITGPLFLNYSGWVELFMVSLFLVVAIVLALFSVVPYFLPSQASTRAGPAPSGPMAGAAAAAALGRIVLSSSRS</sequence>
<dbReference type="InterPro" id="IPR027370">
    <property type="entry name" value="Znf-RING_euk"/>
</dbReference>
<evidence type="ECO:0000256" key="5">
    <source>
        <dbReference type="SAM" id="MobiDB-lite"/>
    </source>
</evidence>
<keyword evidence="9" id="KW-1185">Reference proteome</keyword>
<gene>
    <name evidence="8" type="ORF">JRQ81_017898</name>
</gene>
<feature type="domain" description="RING-type" evidence="7">
    <location>
        <begin position="42"/>
        <end position="101"/>
    </location>
</feature>
<dbReference type="InterPro" id="IPR013083">
    <property type="entry name" value="Znf_RING/FYVE/PHD"/>
</dbReference>
<dbReference type="PROSITE" id="PS50089">
    <property type="entry name" value="ZF_RING_2"/>
    <property type="match status" value="1"/>
</dbReference>
<proteinExistence type="predicted"/>
<dbReference type="SUPFAM" id="SSF57850">
    <property type="entry name" value="RING/U-box"/>
    <property type="match status" value="1"/>
</dbReference>
<keyword evidence="3" id="KW-0862">Zinc</keyword>
<dbReference type="PANTHER" id="PTHR22791:SF17">
    <property type="entry name" value="RING-TYPE DOMAIN-CONTAINING PROTEIN"/>
    <property type="match status" value="1"/>
</dbReference>
<dbReference type="AlphaFoldDB" id="A0A9Q0XS91"/>
<feature type="region of interest" description="Disordered" evidence="5">
    <location>
        <begin position="164"/>
        <end position="183"/>
    </location>
</feature>
<feature type="region of interest" description="Disordered" evidence="5">
    <location>
        <begin position="1"/>
        <end position="35"/>
    </location>
</feature>
<feature type="transmembrane region" description="Helical" evidence="6">
    <location>
        <begin position="219"/>
        <end position="242"/>
    </location>
</feature>
<feature type="transmembrane region" description="Helical" evidence="6">
    <location>
        <begin position="190"/>
        <end position="213"/>
    </location>
</feature>
<keyword evidence="6" id="KW-0472">Membrane</keyword>
<dbReference type="GO" id="GO:0008270">
    <property type="term" value="F:zinc ion binding"/>
    <property type="evidence" value="ECO:0007669"/>
    <property type="project" value="UniProtKB-KW"/>
</dbReference>
<evidence type="ECO:0000256" key="4">
    <source>
        <dbReference type="PROSITE-ProRule" id="PRU00175"/>
    </source>
</evidence>
<keyword evidence="6" id="KW-1133">Transmembrane helix</keyword>
<dbReference type="InterPro" id="IPR001841">
    <property type="entry name" value="Znf_RING"/>
</dbReference>
<dbReference type="OrthoDB" id="9050235at2759"/>
<evidence type="ECO:0000256" key="3">
    <source>
        <dbReference type="ARBA" id="ARBA00022833"/>
    </source>
</evidence>
<protein>
    <recommendedName>
        <fullName evidence="7">RING-type domain-containing protein</fullName>
    </recommendedName>
</protein>
<evidence type="ECO:0000256" key="6">
    <source>
        <dbReference type="SAM" id="Phobius"/>
    </source>
</evidence>
<organism evidence="8 9">
    <name type="scientific">Phrynocephalus forsythii</name>
    <dbReference type="NCBI Taxonomy" id="171643"/>
    <lineage>
        <taxon>Eukaryota</taxon>
        <taxon>Metazoa</taxon>
        <taxon>Chordata</taxon>
        <taxon>Craniata</taxon>
        <taxon>Vertebrata</taxon>
        <taxon>Euteleostomi</taxon>
        <taxon>Lepidosauria</taxon>
        <taxon>Squamata</taxon>
        <taxon>Bifurcata</taxon>
        <taxon>Unidentata</taxon>
        <taxon>Episquamata</taxon>
        <taxon>Toxicofera</taxon>
        <taxon>Iguania</taxon>
        <taxon>Acrodonta</taxon>
        <taxon>Agamidae</taxon>
        <taxon>Agaminae</taxon>
        <taxon>Phrynocephalus</taxon>
    </lineage>
</organism>
<dbReference type="InterPro" id="IPR017907">
    <property type="entry name" value="Znf_RING_CS"/>
</dbReference>
<comment type="caution">
    <text evidence="8">The sequence shown here is derived from an EMBL/GenBank/DDBJ whole genome shotgun (WGS) entry which is preliminary data.</text>
</comment>
<dbReference type="Proteomes" id="UP001142489">
    <property type="component" value="Unassembled WGS sequence"/>
</dbReference>
<evidence type="ECO:0000313" key="8">
    <source>
        <dbReference type="EMBL" id="KAJ7324878.1"/>
    </source>
</evidence>
<evidence type="ECO:0000256" key="1">
    <source>
        <dbReference type="ARBA" id="ARBA00022723"/>
    </source>
</evidence>
<accession>A0A9Q0XS91</accession>
<dbReference type="SMART" id="SM00184">
    <property type="entry name" value="RING"/>
    <property type="match status" value="1"/>
</dbReference>
<dbReference type="Pfam" id="PF13445">
    <property type="entry name" value="zf-RING_UBOX"/>
    <property type="match status" value="1"/>
</dbReference>
<evidence type="ECO:0000313" key="9">
    <source>
        <dbReference type="Proteomes" id="UP001142489"/>
    </source>
</evidence>
<dbReference type="PANTHER" id="PTHR22791">
    <property type="entry name" value="RING-TYPE DOMAIN-CONTAINING PROTEIN"/>
    <property type="match status" value="1"/>
</dbReference>
<feature type="compositionally biased region" description="Pro residues" evidence="5">
    <location>
        <begin position="171"/>
        <end position="180"/>
    </location>
</feature>